<dbReference type="PANTHER" id="PTHR43488:SF2">
    <property type="entry name" value="GLUTAMATE-PYRUVATE AMINOTRANSFERASE ALAA"/>
    <property type="match status" value="1"/>
</dbReference>
<dbReference type="InterPro" id="IPR005958">
    <property type="entry name" value="TyrNic_aminoTrfase"/>
</dbReference>
<organism evidence="6 7">
    <name type="scientific">Candidatus Iainarchaeum sp</name>
    <dbReference type="NCBI Taxonomy" id="3101447"/>
    <lineage>
        <taxon>Archaea</taxon>
        <taxon>Candidatus Iainarchaeota</taxon>
        <taxon>Candidatus Iainarchaeia</taxon>
        <taxon>Candidatus Iainarchaeales</taxon>
        <taxon>Candidatus Iainarchaeaceae</taxon>
        <taxon>Candidatus Iainarchaeum</taxon>
    </lineage>
</organism>
<keyword evidence="2 6" id="KW-0032">Aminotransferase</keyword>
<protein>
    <submittedName>
        <fullName evidence="6">Aminotransferase</fullName>
    </submittedName>
</protein>
<dbReference type="Gene3D" id="3.40.640.10">
    <property type="entry name" value="Type I PLP-dependent aspartate aminotransferase-like (Major domain)"/>
    <property type="match status" value="1"/>
</dbReference>
<dbReference type="SUPFAM" id="SSF53383">
    <property type="entry name" value="PLP-dependent transferases"/>
    <property type="match status" value="1"/>
</dbReference>
<dbReference type="Gene3D" id="3.90.1150.10">
    <property type="entry name" value="Aspartate Aminotransferase, domain 1"/>
    <property type="match status" value="1"/>
</dbReference>
<dbReference type="PANTHER" id="PTHR43488">
    <property type="entry name" value="GLUTAMATE-PYRUVATE AMINOTRANSFERASE ALAA"/>
    <property type="match status" value="1"/>
</dbReference>
<dbReference type="GO" id="GO:0008483">
    <property type="term" value="F:transaminase activity"/>
    <property type="evidence" value="ECO:0007669"/>
    <property type="project" value="UniProtKB-KW"/>
</dbReference>
<proteinExistence type="predicted"/>
<dbReference type="GO" id="GO:0006520">
    <property type="term" value="P:amino acid metabolic process"/>
    <property type="evidence" value="ECO:0007669"/>
    <property type="project" value="InterPro"/>
</dbReference>
<evidence type="ECO:0000313" key="6">
    <source>
        <dbReference type="EMBL" id="MAG18417.1"/>
    </source>
</evidence>
<reference evidence="7" key="1">
    <citation type="submission" date="2017-09" db="EMBL/GenBank/DDBJ databases">
        <title>The Reconstruction of 2,631 Draft Metagenome-Assembled Genomes from the Global Oceans.</title>
        <authorList>
            <person name="Tully B.J."/>
            <person name="Graham E.D."/>
            <person name="Heidelberg J.F."/>
        </authorList>
    </citation>
    <scope>NUCLEOTIDE SEQUENCE [LARGE SCALE GENOMIC DNA]</scope>
</reference>
<gene>
    <name evidence="6" type="ORF">CL944_03005</name>
</gene>
<comment type="cofactor">
    <cofactor evidence="1">
        <name>pyridoxal 5'-phosphate</name>
        <dbReference type="ChEBI" id="CHEBI:597326"/>
    </cofactor>
</comment>
<evidence type="ECO:0000256" key="1">
    <source>
        <dbReference type="ARBA" id="ARBA00001933"/>
    </source>
</evidence>
<dbReference type="InterPro" id="IPR015421">
    <property type="entry name" value="PyrdxlP-dep_Trfase_major"/>
</dbReference>
<dbReference type="PRINTS" id="PR00753">
    <property type="entry name" value="ACCSYNTHASE"/>
</dbReference>
<keyword evidence="4" id="KW-0663">Pyridoxal phosphate</keyword>
<dbReference type="InterPro" id="IPR015424">
    <property type="entry name" value="PyrdxlP-dep_Trfase"/>
</dbReference>
<dbReference type="EMBL" id="NZBD01000016">
    <property type="protein sequence ID" value="MAG18417.1"/>
    <property type="molecule type" value="Genomic_DNA"/>
</dbReference>
<evidence type="ECO:0000256" key="4">
    <source>
        <dbReference type="ARBA" id="ARBA00022898"/>
    </source>
</evidence>
<dbReference type="Proteomes" id="UP000226712">
    <property type="component" value="Unassembled WGS sequence"/>
</dbReference>
<comment type="caution">
    <text evidence="6">The sequence shown here is derived from an EMBL/GenBank/DDBJ whole genome shotgun (WGS) entry which is preliminary data.</text>
</comment>
<name>A0A2D6LQE9_9ARCH</name>
<evidence type="ECO:0000313" key="7">
    <source>
        <dbReference type="Proteomes" id="UP000226712"/>
    </source>
</evidence>
<feature type="domain" description="Aminotransferase class I/classII large" evidence="5">
    <location>
        <begin position="45"/>
        <end position="390"/>
    </location>
</feature>
<dbReference type="Pfam" id="PF00155">
    <property type="entry name" value="Aminotran_1_2"/>
    <property type="match status" value="1"/>
</dbReference>
<evidence type="ECO:0000259" key="5">
    <source>
        <dbReference type="Pfam" id="PF00155"/>
    </source>
</evidence>
<dbReference type="NCBIfam" id="TIGR01265">
    <property type="entry name" value="tyr_nico_aTase"/>
    <property type="match status" value="1"/>
</dbReference>
<dbReference type="InterPro" id="IPR015422">
    <property type="entry name" value="PyrdxlP-dep_Trfase_small"/>
</dbReference>
<evidence type="ECO:0000256" key="2">
    <source>
        <dbReference type="ARBA" id="ARBA00022576"/>
    </source>
</evidence>
<keyword evidence="3 6" id="KW-0808">Transferase</keyword>
<dbReference type="InterPro" id="IPR004839">
    <property type="entry name" value="Aminotransferase_I/II_large"/>
</dbReference>
<accession>A0A2D6LQE9</accession>
<dbReference type="InterPro" id="IPR051926">
    <property type="entry name" value="Ala_Aminotransferase"/>
</dbReference>
<evidence type="ECO:0000256" key="3">
    <source>
        <dbReference type="ARBA" id="ARBA00022679"/>
    </source>
</evidence>
<sequence>MKKVEPAKATENVRHAIRDLVPIAEEVDASGKEITYLNIGDPIVYDFRTPEHLWEAINSDRRKCEGYANAIGSHDTRQAVADYANRMGAKNISNKDAIIFVGGSEAIILSLQALMNPGENILVPRPGYSVYNGELNYLGCEHNEYDLDEENEWQIDIETMRKSINEKTKGIVIINPNNPTGSVLTRKNLKETIDLAGEFDLPIFSDETYDQIIYDDAEFVSAASLSNDIPIISLGSISKTHLAPGFRGGWLYKQDPNGALDDYFAAIQKLCRLRLTNVAPTQAAIKAALNGPQDGVKEMVKKLQPRRDLTYKRLNEIEGLSCDKPKGAFYAFPKIDLPVKSDKEFVLSLLREKGVLVVYGSGFGQKEGTNHFRIVFLPPEETLNTAFDKIEEFIKENYS</sequence>
<dbReference type="GO" id="GO:0030170">
    <property type="term" value="F:pyridoxal phosphate binding"/>
    <property type="evidence" value="ECO:0007669"/>
    <property type="project" value="InterPro"/>
</dbReference>
<dbReference type="CDD" id="cd00609">
    <property type="entry name" value="AAT_like"/>
    <property type="match status" value="1"/>
</dbReference>
<dbReference type="PIRSF" id="PIRSF000517">
    <property type="entry name" value="Tyr_transaminase"/>
    <property type="match status" value="1"/>
</dbReference>
<dbReference type="AlphaFoldDB" id="A0A2D6LQE9"/>